<organism evidence="3 4">
    <name type="scientific">Sphingomonas crocodyli</name>
    <dbReference type="NCBI Taxonomy" id="1979270"/>
    <lineage>
        <taxon>Bacteria</taxon>
        <taxon>Pseudomonadati</taxon>
        <taxon>Pseudomonadota</taxon>
        <taxon>Alphaproteobacteria</taxon>
        <taxon>Sphingomonadales</taxon>
        <taxon>Sphingomonadaceae</taxon>
        <taxon>Sphingomonas</taxon>
    </lineage>
</organism>
<evidence type="ECO:0000313" key="3">
    <source>
        <dbReference type="EMBL" id="RVT91131.1"/>
    </source>
</evidence>
<dbReference type="CDD" id="cd07186">
    <property type="entry name" value="CofD_like"/>
    <property type="match status" value="1"/>
</dbReference>
<dbReference type="AlphaFoldDB" id="A0A437M0B3"/>
<dbReference type="EC" id="2.7.8.28" evidence="3"/>
<dbReference type="NCBIfam" id="TIGR01819">
    <property type="entry name" value="F420_cofD"/>
    <property type="match status" value="1"/>
</dbReference>
<dbReference type="Pfam" id="PF01933">
    <property type="entry name" value="CofD"/>
    <property type="match status" value="1"/>
</dbReference>
<evidence type="ECO:0000256" key="2">
    <source>
        <dbReference type="ARBA" id="ARBA00022842"/>
    </source>
</evidence>
<name>A0A437M0B3_9SPHN</name>
<proteinExistence type="inferred from homology"/>
<dbReference type="InterPro" id="IPR038136">
    <property type="entry name" value="CofD-like_dom_sf"/>
</dbReference>
<dbReference type="EMBL" id="SACN01000002">
    <property type="protein sequence ID" value="RVT91131.1"/>
    <property type="molecule type" value="Genomic_DNA"/>
</dbReference>
<gene>
    <name evidence="3" type="ORF">EOD43_16560</name>
</gene>
<evidence type="ECO:0000313" key="4">
    <source>
        <dbReference type="Proteomes" id="UP000282971"/>
    </source>
</evidence>
<accession>A0A437M0B3</accession>
<dbReference type="PANTHER" id="PTHR43007">
    <property type="entry name" value="2-PHOSPHO-L-LACTATE TRANSFERASE"/>
    <property type="match status" value="1"/>
</dbReference>
<dbReference type="Proteomes" id="UP000282971">
    <property type="component" value="Unassembled WGS sequence"/>
</dbReference>
<dbReference type="GO" id="GO:0000287">
    <property type="term" value="F:magnesium ion binding"/>
    <property type="evidence" value="ECO:0007669"/>
    <property type="project" value="InterPro"/>
</dbReference>
<keyword evidence="1 3" id="KW-0808">Transferase</keyword>
<dbReference type="RefSeq" id="WP_127745144.1">
    <property type="nucleotide sequence ID" value="NZ_SACN01000002.1"/>
</dbReference>
<dbReference type="InterPro" id="IPR010115">
    <property type="entry name" value="FbiA/CofD"/>
</dbReference>
<protein>
    <submittedName>
        <fullName evidence="3">2-phospho-L-lactate transferase</fullName>
        <ecNumber evidence="3">2.7.8.28</ecNumber>
    </submittedName>
</protein>
<keyword evidence="4" id="KW-1185">Reference proteome</keyword>
<dbReference type="Gene3D" id="1.10.8.240">
    <property type="entry name" value="CofD-like domain"/>
    <property type="match status" value="1"/>
</dbReference>
<dbReference type="SUPFAM" id="SSF142338">
    <property type="entry name" value="CofD-like"/>
    <property type="match status" value="1"/>
</dbReference>
<dbReference type="InterPro" id="IPR002882">
    <property type="entry name" value="CofD"/>
</dbReference>
<evidence type="ECO:0000256" key="1">
    <source>
        <dbReference type="ARBA" id="ARBA00022679"/>
    </source>
</evidence>
<dbReference type="PANTHER" id="PTHR43007:SF1">
    <property type="entry name" value="2-PHOSPHO-L-LACTATE TRANSFERASE"/>
    <property type="match status" value="1"/>
</dbReference>
<dbReference type="HAMAP" id="MF_01257">
    <property type="entry name" value="CofD"/>
    <property type="match status" value="1"/>
</dbReference>
<reference evidence="3 4" key="1">
    <citation type="submission" date="2019-01" db="EMBL/GenBank/DDBJ databases">
        <authorList>
            <person name="Chen W.-M."/>
        </authorList>
    </citation>
    <scope>NUCLEOTIDE SEQUENCE [LARGE SCALE GENOMIC DNA]</scope>
    <source>
        <strain evidence="3 4">CCP-7</strain>
    </source>
</reference>
<dbReference type="OrthoDB" id="7466225at2"/>
<dbReference type="GO" id="GO:0043743">
    <property type="term" value="F:LPPG:FO 2-phospho-L-lactate transferase activity"/>
    <property type="evidence" value="ECO:0007669"/>
    <property type="project" value="UniProtKB-EC"/>
</dbReference>
<keyword evidence="2" id="KW-0460">Magnesium</keyword>
<sequence length="307" mass="31590">MSVVVLTGGVGGAKLVLGLAQIVPAADLTAIVNTGDDFRHFGLAISPDIDTLLYTLSGKSNTELGWGRAGESWNFMAALRTLGAPDWFNLGDGDLALHVLRSARLAAGEPLSAIIADFAAKWDIGLSVLPMTDDAVATRLETDAGLLDFQDYFVRLRCVPATSAIRFDGADVAKPAPGVVDAIMGASAIVIAPSNPFLSVDPILAVPAIRAALAETKAPVVAVSPIVGGAAVKGPTAKLMGELGLTVSASAVAAHYGDLLDGLLVDERDPPEEIGGVAVARADTLMHDLDDRIRVARAVLALAESLA</sequence>
<comment type="caution">
    <text evidence="3">The sequence shown here is derived from an EMBL/GenBank/DDBJ whole genome shotgun (WGS) entry which is preliminary data.</text>
</comment>
<dbReference type="Gene3D" id="3.40.50.10680">
    <property type="entry name" value="CofD-like domains"/>
    <property type="match status" value="1"/>
</dbReference>